<dbReference type="Pfam" id="PF11706">
    <property type="entry name" value="zf-CGNR"/>
    <property type="match status" value="1"/>
</dbReference>
<evidence type="ECO:0000313" key="3">
    <source>
        <dbReference type="Proteomes" id="UP000239494"/>
    </source>
</evidence>
<dbReference type="InterPro" id="IPR010852">
    <property type="entry name" value="ABATE"/>
</dbReference>
<protein>
    <submittedName>
        <fullName evidence="2">Putative stress-induced transcription regulator</fullName>
    </submittedName>
</protein>
<evidence type="ECO:0000259" key="1">
    <source>
        <dbReference type="Pfam" id="PF11706"/>
    </source>
</evidence>
<dbReference type="Gene3D" id="1.10.3300.10">
    <property type="entry name" value="Jann2411-like domain"/>
    <property type="match status" value="1"/>
</dbReference>
<dbReference type="AlphaFoldDB" id="A0A2T0SWV1"/>
<feature type="domain" description="Zinc finger CGNR" evidence="1">
    <location>
        <begin position="115"/>
        <end position="157"/>
    </location>
</feature>
<dbReference type="Pfam" id="PF07336">
    <property type="entry name" value="ABATE"/>
    <property type="match status" value="1"/>
</dbReference>
<dbReference type="InterPro" id="IPR023286">
    <property type="entry name" value="ABATE_dom_sf"/>
</dbReference>
<comment type="caution">
    <text evidence="2">The sequence shown here is derived from an EMBL/GenBank/DDBJ whole genome shotgun (WGS) entry which is preliminary data.</text>
</comment>
<organism evidence="2 3">
    <name type="scientific">Umezawaea tangerina</name>
    <dbReference type="NCBI Taxonomy" id="84725"/>
    <lineage>
        <taxon>Bacteria</taxon>
        <taxon>Bacillati</taxon>
        <taxon>Actinomycetota</taxon>
        <taxon>Actinomycetes</taxon>
        <taxon>Pseudonocardiales</taxon>
        <taxon>Pseudonocardiaceae</taxon>
        <taxon>Umezawaea</taxon>
    </lineage>
</organism>
<dbReference type="EMBL" id="PVTF01000009">
    <property type="protein sequence ID" value="PRY37892.1"/>
    <property type="molecule type" value="Genomic_DNA"/>
</dbReference>
<dbReference type="PANTHER" id="PTHR35525">
    <property type="entry name" value="BLL6575 PROTEIN"/>
    <property type="match status" value="1"/>
</dbReference>
<reference evidence="2 3" key="1">
    <citation type="submission" date="2018-03" db="EMBL/GenBank/DDBJ databases">
        <title>Genomic Encyclopedia of Archaeal and Bacterial Type Strains, Phase II (KMG-II): from individual species to whole genera.</title>
        <authorList>
            <person name="Goeker M."/>
        </authorList>
    </citation>
    <scope>NUCLEOTIDE SEQUENCE [LARGE SCALE GENOMIC DNA]</scope>
    <source>
        <strain evidence="2 3">DSM 44720</strain>
    </source>
</reference>
<gene>
    <name evidence="2" type="ORF">CLV43_109112</name>
</gene>
<dbReference type="RefSeq" id="WP_342749818.1">
    <property type="nucleotide sequence ID" value="NZ_PVTF01000009.1"/>
</dbReference>
<name>A0A2T0SWV1_9PSEU</name>
<sequence length="165" mass="18140">MDDLDTLLALLNSSPIVDGTPTDTLADDVAAGRWAKAHGGTGSHPEVDHLRQVRDHLQDLVRGSTDTSALATAIHGVHQIPELTPTGVTWTLVNADLPARITLEWARLQQTHPGRLRPCGNDECRLFLFDRSRANQARWCSMATCGNRLKARRHHNRTKSGDPTS</sequence>
<evidence type="ECO:0000313" key="2">
    <source>
        <dbReference type="EMBL" id="PRY37892.1"/>
    </source>
</evidence>
<keyword evidence="3" id="KW-1185">Reference proteome</keyword>
<accession>A0A2T0SWV1</accession>
<dbReference type="PANTHER" id="PTHR35525:SF3">
    <property type="entry name" value="BLL6575 PROTEIN"/>
    <property type="match status" value="1"/>
</dbReference>
<dbReference type="SUPFAM" id="SSF160904">
    <property type="entry name" value="Jann2411-like"/>
    <property type="match status" value="1"/>
</dbReference>
<proteinExistence type="predicted"/>
<dbReference type="Proteomes" id="UP000239494">
    <property type="component" value="Unassembled WGS sequence"/>
</dbReference>
<dbReference type="InterPro" id="IPR021005">
    <property type="entry name" value="Znf_CGNR"/>
</dbReference>